<accession>W4PB35</accession>
<keyword evidence="6" id="KW-0720">Serine protease</keyword>
<keyword evidence="2" id="KW-0031">Aminopeptidase</keyword>
<dbReference type="EMBL" id="BAIQ01000048">
    <property type="protein sequence ID" value="GAE16930.1"/>
    <property type="molecule type" value="Genomic_DNA"/>
</dbReference>
<gene>
    <name evidence="7" type="ORF">JCM6292_3443</name>
</gene>
<evidence type="ECO:0000256" key="3">
    <source>
        <dbReference type="ARBA" id="ARBA00022670"/>
    </source>
</evidence>
<dbReference type="Proteomes" id="UP000018861">
    <property type="component" value="Unassembled WGS sequence"/>
</dbReference>
<dbReference type="InterPro" id="IPR019500">
    <property type="entry name" value="Pep_S46"/>
</dbReference>
<dbReference type="GO" id="GO:0006508">
    <property type="term" value="P:proteolysis"/>
    <property type="evidence" value="ECO:0007669"/>
    <property type="project" value="UniProtKB-KW"/>
</dbReference>
<protein>
    <recommendedName>
        <fullName evidence="9">Dipeptidyl-peptidase 7</fullName>
    </recommendedName>
</protein>
<dbReference type="GO" id="GO:0043171">
    <property type="term" value="P:peptide catabolic process"/>
    <property type="evidence" value="ECO:0007669"/>
    <property type="project" value="UniProtKB-ARBA"/>
</dbReference>
<dbReference type="GO" id="GO:0008239">
    <property type="term" value="F:dipeptidyl-peptidase activity"/>
    <property type="evidence" value="ECO:0007669"/>
    <property type="project" value="InterPro"/>
</dbReference>
<comment type="similarity">
    <text evidence="1">Belongs to the peptidase S46 family.</text>
</comment>
<dbReference type="AlphaFoldDB" id="W4PB35"/>
<evidence type="ECO:0000313" key="8">
    <source>
        <dbReference type="Proteomes" id="UP000018861"/>
    </source>
</evidence>
<dbReference type="InterPro" id="IPR009003">
    <property type="entry name" value="Peptidase_S1_PA"/>
</dbReference>
<proteinExistence type="inferred from homology"/>
<reference evidence="7 8" key="1">
    <citation type="journal article" date="2014" name="Genome Announc.">
        <title>Draft Genome Sequences of Three Strains of Bacteroides pyogenes Isolated from a Cat and Swine.</title>
        <authorList>
            <person name="Sakamoto M."/>
            <person name="Oshima K."/>
            <person name="Suda W."/>
            <person name="Kitamura K."/>
            <person name="Iida T."/>
            <person name="Hattori M."/>
            <person name="Ohkuma M."/>
        </authorList>
    </citation>
    <scope>NUCLEOTIDE SEQUENCE [LARGE SCALE GENOMIC DNA]</scope>
    <source>
        <strain evidence="7 8">JCM 6292</strain>
    </source>
</reference>
<keyword evidence="5" id="KW-0378">Hydrolase</keyword>
<dbReference type="PANTHER" id="PTHR38469">
    <property type="entry name" value="PERIPLASMIC PEPTIDASE SUBFAMILY S1B"/>
    <property type="match status" value="1"/>
</dbReference>
<comment type="caution">
    <text evidence="7">The sequence shown here is derived from an EMBL/GenBank/DDBJ whole genome shotgun (WGS) entry which is preliminary data.</text>
</comment>
<dbReference type="Gene3D" id="2.40.10.10">
    <property type="entry name" value="Trypsin-like serine proteases"/>
    <property type="match status" value="1"/>
</dbReference>
<evidence type="ECO:0000256" key="5">
    <source>
        <dbReference type="ARBA" id="ARBA00022801"/>
    </source>
</evidence>
<dbReference type="GO" id="GO:0070009">
    <property type="term" value="F:serine-type aminopeptidase activity"/>
    <property type="evidence" value="ECO:0007669"/>
    <property type="project" value="InterPro"/>
</dbReference>
<keyword evidence="3" id="KW-0645">Protease</keyword>
<organism evidence="7 8">
    <name type="scientific">Bacteroides pyogenes JCM 6292</name>
    <dbReference type="NCBI Taxonomy" id="1235809"/>
    <lineage>
        <taxon>Bacteria</taxon>
        <taxon>Pseudomonadati</taxon>
        <taxon>Bacteroidota</taxon>
        <taxon>Bacteroidia</taxon>
        <taxon>Bacteroidales</taxon>
        <taxon>Bacteroidaceae</taxon>
        <taxon>Bacteroides</taxon>
    </lineage>
</organism>
<evidence type="ECO:0008006" key="9">
    <source>
        <dbReference type="Google" id="ProtNLM"/>
    </source>
</evidence>
<dbReference type="Pfam" id="PF10459">
    <property type="entry name" value="Peptidase_S46"/>
    <property type="match status" value="1"/>
</dbReference>
<evidence type="ECO:0000256" key="1">
    <source>
        <dbReference type="ARBA" id="ARBA00010491"/>
    </source>
</evidence>
<evidence type="ECO:0000256" key="6">
    <source>
        <dbReference type="ARBA" id="ARBA00022825"/>
    </source>
</evidence>
<evidence type="ECO:0000256" key="2">
    <source>
        <dbReference type="ARBA" id="ARBA00022438"/>
    </source>
</evidence>
<dbReference type="InterPro" id="IPR043504">
    <property type="entry name" value="Peptidase_S1_PA_chymotrypsin"/>
</dbReference>
<name>W4PB35_9BACE</name>
<dbReference type="PANTHER" id="PTHR38469:SF1">
    <property type="entry name" value="PERIPLASMIC PEPTIDASE SUBFAMILY S1B"/>
    <property type="match status" value="1"/>
</dbReference>
<evidence type="ECO:0000256" key="4">
    <source>
        <dbReference type="ARBA" id="ARBA00022729"/>
    </source>
</evidence>
<keyword evidence="4" id="KW-0732">Signal</keyword>
<evidence type="ECO:0000313" key="7">
    <source>
        <dbReference type="EMBL" id="GAE16930.1"/>
    </source>
</evidence>
<dbReference type="SUPFAM" id="SSF50494">
    <property type="entry name" value="Trypsin-like serine proteases"/>
    <property type="match status" value="2"/>
</dbReference>
<sequence length="262" mass="29179">MIGEYRSKVDEKYLPPLYACIDTVYGGNAQAYVDSLYAASQITSPSGLKRFLEQDSTFQIFDDPAIALGLDLIVKYYDMSRSIAEASEQIEQSERLLNAAMRRMYADRDFYPDANFTMRLSFGTVCGYSPFDGASYNYHTTVKGIFEKVKEHAGNLDFAVQPELLSLLSAGDFGKYGNGKGDMNVCFISNNDITGGNSGSAMFNARGELIGLAFDGNWEAMSSDIVFEPMLQRCIGVDIRYVLFMIEKYGKAGNLIRELKLH</sequence>